<name>A0A7H0ISQ5_9ACTN</name>
<dbReference type="AlphaFoldDB" id="A0A7H0ISQ5"/>
<dbReference type="Proteomes" id="UP000516052">
    <property type="component" value="Chromosome"/>
</dbReference>
<dbReference type="InterPro" id="IPR029058">
    <property type="entry name" value="AB_hydrolase_fold"/>
</dbReference>
<proteinExistence type="predicted"/>
<dbReference type="SUPFAM" id="SSF53474">
    <property type="entry name" value="alpha/beta-Hydrolases"/>
    <property type="match status" value="1"/>
</dbReference>
<dbReference type="InterPro" id="IPR010427">
    <property type="entry name" value="DUF1023"/>
</dbReference>
<feature type="region of interest" description="Disordered" evidence="1">
    <location>
        <begin position="29"/>
        <end position="53"/>
    </location>
</feature>
<feature type="domain" description="DUF1023" evidence="2">
    <location>
        <begin position="339"/>
        <end position="506"/>
    </location>
</feature>
<dbReference type="KEGG" id="sroi:IAG44_17735"/>
<evidence type="ECO:0000313" key="4">
    <source>
        <dbReference type="Proteomes" id="UP000516052"/>
    </source>
</evidence>
<feature type="region of interest" description="Disordered" evidence="1">
    <location>
        <begin position="155"/>
        <end position="175"/>
    </location>
</feature>
<dbReference type="Gene3D" id="3.40.50.1820">
    <property type="entry name" value="alpha/beta hydrolase"/>
    <property type="match status" value="1"/>
</dbReference>
<evidence type="ECO:0000259" key="2">
    <source>
        <dbReference type="Pfam" id="PF06259"/>
    </source>
</evidence>
<keyword evidence="4" id="KW-1185">Reference proteome</keyword>
<accession>A0A7H0ISQ5</accession>
<sequence length="596" mass="62866">MTSGLTWPQLRDLKLSELTDAADGWNAASKHAGSARERVDGDMSGSLAKTQESESATAAVKRLKRLSENYHYIHTECALVRASVEALGIELAAPQKQLRDALEDAAANCYTVHADGRIDYPAGGKNAMTGELVPGGTVVGNNGLIGSGNSGLRRDGNGMYSPGMGPGAPALKSPNPHLAKAQEIADRIARALREAREIDDRYNSALGKLKAAPGLTVDTRTWADVAADVNAVSGAAQNYLADHLPFDKSPADRKEWWDHLSEEQREEYLTSFPDVIGNLDGIPSAVRDEANRENLTLLIAKLDGQPESKDMLAGLKGIQTKLQETVDPPMYLLGIGDRGNGRAIVSYGDPDTSKNVAAYVPGLGTKLDKDFANGTLDRALYTKMGADRHDSDSTASIVWLGYDAPQSIDVASTTSAEHGAPDYNSFMDGITATNGQKDLHLTAIGHSYGSRMVGEAAMRPGGIPGADDIILLGSPGTGADNASQLNVGADHVFVGSAQNDPVTWLPSKAGVLTGPVLSTLLMPEHDQNWFGTDPASEAFGGRRFKVADGPLPIVAGQGPTPAHSNYFNPAIDPASADNIARIVAGKSDSITTEAPR</sequence>
<protein>
    <recommendedName>
        <fullName evidence="2">DUF1023 domain-containing protein</fullName>
    </recommendedName>
</protein>
<dbReference type="Pfam" id="PF06259">
    <property type="entry name" value="Abhydrolase_8"/>
    <property type="match status" value="1"/>
</dbReference>
<evidence type="ECO:0000256" key="1">
    <source>
        <dbReference type="SAM" id="MobiDB-lite"/>
    </source>
</evidence>
<organism evidence="3 4">
    <name type="scientific">Streptomyces roseirectus</name>
    <dbReference type="NCBI Taxonomy" id="2768066"/>
    <lineage>
        <taxon>Bacteria</taxon>
        <taxon>Bacillati</taxon>
        <taxon>Actinomycetota</taxon>
        <taxon>Actinomycetes</taxon>
        <taxon>Kitasatosporales</taxon>
        <taxon>Streptomycetaceae</taxon>
        <taxon>Streptomyces</taxon>
    </lineage>
</organism>
<dbReference type="EMBL" id="CP060828">
    <property type="protein sequence ID" value="QNP75821.1"/>
    <property type="molecule type" value="Genomic_DNA"/>
</dbReference>
<reference evidence="3 4" key="1">
    <citation type="submission" date="2020-08" db="EMBL/GenBank/DDBJ databases">
        <title>A novel species.</title>
        <authorList>
            <person name="Gao J."/>
        </authorList>
    </citation>
    <scope>NUCLEOTIDE SEQUENCE [LARGE SCALE GENOMIC DNA]</scope>
    <source>
        <strain evidence="3 4">CRXT-G-22</strain>
    </source>
</reference>
<gene>
    <name evidence="3" type="ORF">IAG44_17735</name>
</gene>
<evidence type="ECO:0000313" key="3">
    <source>
        <dbReference type="EMBL" id="QNP75821.1"/>
    </source>
</evidence>